<reference evidence="2 3" key="1">
    <citation type="submission" date="2023-08" db="EMBL/GenBank/DDBJ databases">
        <title>Black Yeasts Isolated from many extreme environments.</title>
        <authorList>
            <person name="Coleine C."/>
            <person name="Stajich J.E."/>
            <person name="Selbmann L."/>
        </authorList>
    </citation>
    <scope>NUCLEOTIDE SEQUENCE [LARGE SCALE GENOMIC DNA]</scope>
    <source>
        <strain evidence="2 3">CCFEE 5792</strain>
    </source>
</reference>
<dbReference type="Pfam" id="PF01738">
    <property type="entry name" value="DLH"/>
    <property type="match status" value="1"/>
</dbReference>
<gene>
    <name evidence="2" type="ORF">LTR84_006871</name>
</gene>
<organism evidence="2 3">
    <name type="scientific">Exophiala bonariae</name>
    <dbReference type="NCBI Taxonomy" id="1690606"/>
    <lineage>
        <taxon>Eukaryota</taxon>
        <taxon>Fungi</taxon>
        <taxon>Dikarya</taxon>
        <taxon>Ascomycota</taxon>
        <taxon>Pezizomycotina</taxon>
        <taxon>Eurotiomycetes</taxon>
        <taxon>Chaetothyriomycetidae</taxon>
        <taxon>Chaetothyriales</taxon>
        <taxon>Herpotrichiellaceae</taxon>
        <taxon>Exophiala</taxon>
    </lineage>
</organism>
<evidence type="ECO:0000313" key="2">
    <source>
        <dbReference type="EMBL" id="KAK5047348.1"/>
    </source>
</evidence>
<dbReference type="PANTHER" id="PTHR47668:SF1">
    <property type="entry name" value="DIENELACTONE HYDROLASE DOMAIN-CONTAINING PROTEIN-RELATED"/>
    <property type="match status" value="1"/>
</dbReference>
<dbReference type="GeneID" id="89975040"/>
<dbReference type="Proteomes" id="UP001358417">
    <property type="component" value="Unassembled WGS sequence"/>
</dbReference>
<proteinExistence type="predicted"/>
<dbReference type="GO" id="GO:0016787">
    <property type="term" value="F:hydrolase activity"/>
    <property type="evidence" value="ECO:0007669"/>
    <property type="project" value="InterPro"/>
</dbReference>
<dbReference type="AlphaFoldDB" id="A0AAV9N045"/>
<keyword evidence="3" id="KW-1185">Reference proteome</keyword>
<evidence type="ECO:0000259" key="1">
    <source>
        <dbReference type="Pfam" id="PF01738"/>
    </source>
</evidence>
<sequence>MSFSVQSKACCTRPPIVLRGGYEYQEKGKFEDFNGMKTYVTGSATATRGIFLCYDVFGLFVQAIKGADILASDYEQMPDSAGDFKVFMPDFWGDHPQDLANFPPKTPVQRKAIMKFFEEQGDPSKTVPLIEPLLQAFQEKNPQITSWATLGFCWGVKITSLVTTKGTKFKAAAGAHPSLMDVEDAKQIVVPTCILPSQDEDPDLVDAWFANLKKASPDSYLETFPDQVHGWMTSRADFNDLHAFEEYLRGYRIIRTFFAAHL</sequence>
<dbReference type="InterPro" id="IPR029058">
    <property type="entry name" value="AB_hydrolase_fold"/>
</dbReference>
<dbReference type="EMBL" id="JAVRRD010000026">
    <property type="protein sequence ID" value="KAK5047348.1"/>
    <property type="molecule type" value="Genomic_DNA"/>
</dbReference>
<dbReference type="InterPro" id="IPR002925">
    <property type="entry name" value="Dienelactn_hydro"/>
</dbReference>
<evidence type="ECO:0000313" key="3">
    <source>
        <dbReference type="Proteomes" id="UP001358417"/>
    </source>
</evidence>
<comment type="caution">
    <text evidence="2">The sequence shown here is derived from an EMBL/GenBank/DDBJ whole genome shotgun (WGS) entry which is preliminary data.</text>
</comment>
<dbReference type="RefSeq" id="XP_064702910.1">
    <property type="nucleotide sequence ID" value="XM_064850428.1"/>
</dbReference>
<dbReference type="SUPFAM" id="SSF53474">
    <property type="entry name" value="alpha/beta-Hydrolases"/>
    <property type="match status" value="1"/>
</dbReference>
<name>A0AAV9N045_9EURO</name>
<feature type="domain" description="Dienelactone hydrolase" evidence="1">
    <location>
        <begin position="82"/>
        <end position="237"/>
    </location>
</feature>
<dbReference type="PANTHER" id="PTHR47668">
    <property type="entry name" value="DIENELACTONE HYDROLASE FAMILY PROTEIN (AFU_ORTHOLOGUE AFUA_6G01940)"/>
    <property type="match status" value="1"/>
</dbReference>
<dbReference type="Gene3D" id="3.40.50.1820">
    <property type="entry name" value="alpha/beta hydrolase"/>
    <property type="match status" value="1"/>
</dbReference>
<protein>
    <recommendedName>
        <fullName evidence="1">Dienelactone hydrolase domain-containing protein</fullName>
    </recommendedName>
</protein>
<accession>A0AAV9N045</accession>